<dbReference type="InterPro" id="IPR044660">
    <property type="entry name" value="IBH1-like"/>
</dbReference>
<reference evidence="6" key="1">
    <citation type="submission" date="2020-06" db="EMBL/GenBank/DDBJ databases">
        <authorList>
            <person name="Li T."/>
            <person name="Hu X."/>
            <person name="Zhang T."/>
            <person name="Song X."/>
            <person name="Zhang H."/>
            <person name="Dai N."/>
            <person name="Sheng W."/>
            <person name="Hou X."/>
            <person name="Wei L."/>
        </authorList>
    </citation>
    <scope>NUCLEOTIDE SEQUENCE</scope>
    <source>
        <strain evidence="6">3651</strain>
        <tissue evidence="6">Leaf</tissue>
    </source>
</reference>
<evidence type="ECO:0000313" key="6">
    <source>
        <dbReference type="EMBL" id="KAK4418034.1"/>
    </source>
</evidence>
<dbReference type="GO" id="GO:0006355">
    <property type="term" value="P:regulation of DNA-templated transcription"/>
    <property type="evidence" value="ECO:0007669"/>
    <property type="project" value="InterPro"/>
</dbReference>
<evidence type="ECO:0000313" key="7">
    <source>
        <dbReference type="Proteomes" id="UP001293254"/>
    </source>
</evidence>
<evidence type="ECO:0000256" key="3">
    <source>
        <dbReference type="ARBA" id="ARBA00023163"/>
    </source>
</evidence>
<dbReference type="PANTHER" id="PTHR33124:SF39">
    <property type="entry name" value="TRANSCRIPTION FACTOR UPBEAT1"/>
    <property type="match status" value="1"/>
</dbReference>
<proteinExistence type="predicted"/>
<keyword evidence="4" id="KW-0539">Nucleus</keyword>
<keyword evidence="7" id="KW-1185">Reference proteome</keyword>
<evidence type="ECO:0000256" key="4">
    <source>
        <dbReference type="ARBA" id="ARBA00023242"/>
    </source>
</evidence>
<comment type="caution">
    <text evidence="6">The sequence shown here is derived from an EMBL/GenBank/DDBJ whole genome shotgun (WGS) entry which is preliminary data.</text>
</comment>
<evidence type="ECO:0000256" key="1">
    <source>
        <dbReference type="ARBA" id="ARBA00004123"/>
    </source>
</evidence>
<dbReference type="GO" id="GO:0000976">
    <property type="term" value="F:transcription cis-regulatory region binding"/>
    <property type="evidence" value="ECO:0007669"/>
    <property type="project" value="UniProtKB-ARBA"/>
</dbReference>
<dbReference type="EMBL" id="JACGWO010000009">
    <property type="protein sequence ID" value="KAK4418034.1"/>
    <property type="molecule type" value="Genomic_DNA"/>
</dbReference>
<dbReference type="GO" id="GO:0046983">
    <property type="term" value="F:protein dimerization activity"/>
    <property type="evidence" value="ECO:0007669"/>
    <property type="project" value="InterPro"/>
</dbReference>
<dbReference type="Proteomes" id="UP001293254">
    <property type="component" value="Unassembled WGS sequence"/>
</dbReference>
<sequence>MGGGAANSQHLLSALLQEFLIRQNPDLWRKLRQQQERRHYCSSSKILRCRSMVMKRRARLDRCIRDRRSAVERKVRILKKLIPNCDTMEMERVLRETADYIVALQMRVKLMQIMVDVLSGSDDHHHHDHDQE</sequence>
<protein>
    <submittedName>
        <fullName evidence="6">Transcription factor UPBEAT1</fullName>
    </submittedName>
</protein>
<comment type="subcellular location">
    <subcellularLocation>
        <location evidence="1">Nucleus</location>
    </subcellularLocation>
</comment>
<reference evidence="6" key="2">
    <citation type="journal article" date="2024" name="Plant">
        <title>Genomic evolution and insights into agronomic trait innovations of Sesamum species.</title>
        <authorList>
            <person name="Miao H."/>
            <person name="Wang L."/>
            <person name="Qu L."/>
            <person name="Liu H."/>
            <person name="Sun Y."/>
            <person name="Le M."/>
            <person name="Wang Q."/>
            <person name="Wei S."/>
            <person name="Zheng Y."/>
            <person name="Lin W."/>
            <person name="Duan Y."/>
            <person name="Cao H."/>
            <person name="Xiong S."/>
            <person name="Wang X."/>
            <person name="Wei L."/>
            <person name="Li C."/>
            <person name="Ma Q."/>
            <person name="Ju M."/>
            <person name="Zhao R."/>
            <person name="Li G."/>
            <person name="Mu C."/>
            <person name="Tian Q."/>
            <person name="Mei H."/>
            <person name="Zhang T."/>
            <person name="Gao T."/>
            <person name="Zhang H."/>
        </authorList>
    </citation>
    <scope>NUCLEOTIDE SEQUENCE</scope>
    <source>
        <strain evidence="6">3651</strain>
    </source>
</reference>
<name>A0AAE1XUW1_9LAMI</name>
<evidence type="ECO:0000256" key="2">
    <source>
        <dbReference type="ARBA" id="ARBA00023015"/>
    </source>
</evidence>
<dbReference type="CDD" id="cd11444">
    <property type="entry name" value="bHLH_AtIBH1_like"/>
    <property type="match status" value="1"/>
</dbReference>
<dbReference type="InterPro" id="IPR011598">
    <property type="entry name" value="bHLH_dom"/>
</dbReference>
<dbReference type="PANTHER" id="PTHR33124">
    <property type="entry name" value="TRANSCRIPTION FACTOR IBH1-LIKE 1"/>
    <property type="match status" value="1"/>
</dbReference>
<feature type="domain" description="BHLH" evidence="5">
    <location>
        <begin position="55"/>
        <end position="104"/>
    </location>
</feature>
<dbReference type="SUPFAM" id="SSF47459">
    <property type="entry name" value="HLH, helix-loop-helix DNA-binding domain"/>
    <property type="match status" value="1"/>
</dbReference>
<organism evidence="6 7">
    <name type="scientific">Sesamum alatum</name>
    <dbReference type="NCBI Taxonomy" id="300844"/>
    <lineage>
        <taxon>Eukaryota</taxon>
        <taxon>Viridiplantae</taxon>
        <taxon>Streptophyta</taxon>
        <taxon>Embryophyta</taxon>
        <taxon>Tracheophyta</taxon>
        <taxon>Spermatophyta</taxon>
        <taxon>Magnoliopsida</taxon>
        <taxon>eudicotyledons</taxon>
        <taxon>Gunneridae</taxon>
        <taxon>Pentapetalae</taxon>
        <taxon>asterids</taxon>
        <taxon>lamiids</taxon>
        <taxon>Lamiales</taxon>
        <taxon>Pedaliaceae</taxon>
        <taxon>Sesamum</taxon>
    </lineage>
</organism>
<accession>A0AAE1XUW1</accession>
<dbReference type="InterPro" id="IPR036638">
    <property type="entry name" value="HLH_DNA-bd_sf"/>
</dbReference>
<dbReference type="PROSITE" id="PS50888">
    <property type="entry name" value="BHLH"/>
    <property type="match status" value="1"/>
</dbReference>
<keyword evidence="2" id="KW-0805">Transcription regulation</keyword>
<gene>
    <name evidence="6" type="ORF">Salat_2216100</name>
</gene>
<evidence type="ECO:0000259" key="5">
    <source>
        <dbReference type="PROSITE" id="PS50888"/>
    </source>
</evidence>
<dbReference type="GO" id="GO:0005634">
    <property type="term" value="C:nucleus"/>
    <property type="evidence" value="ECO:0007669"/>
    <property type="project" value="UniProtKB-SubCell"/>
</dbReference>
<dbReference type="AlphaFoldDB" id="A0AAE1XUW1"/>
<keyword evidence="3" id="KW-0804">Transcription</keyword>
<dbReference type="InterPro" id="IPR044549">
    <property type="entry name" value="bHLH_AtIBH1-like"/>
</dbReference>